<dbReference type="Pfam" id="PF13240">
    <property type="entry name" value="Zn_Ribbon_1"/>
    <property type="match status" value="1"/>
</dbReference>
<feature type="compositionally biased region" description="Basic and acidic residues" evidence="1">
    <location>
        <begin position="72"/>
        <end position="88"/>
    </location>
</feature>
<comment type="caution">
    <text evidence="4">The sequence shown here is derived from an EMBL/GenBank/DDBJ whole genome shotgun (WGS) entry which is preliminary data.</text>
</comment>
<dbReference type="RefSeq" id="WP_118145787.1">
    <property type="nucleotide sequence ID" value="NZ_QRWH01000014.1"/>
</dbReference>
<dbReference type="EMBL" id="QRWH01000014">
    <property type="protein sequence ID" value="RGT07433.1"/>
    <property type="molecule type" value="Genomic_DNA"/>
</dbReference>
<dbReference type="AlphaFoldDB" id="A0A412MBB7"/>
<keyword evidence="2" id="KW-1133">Transmembrane helix</keyword>
<evidence type="ECO:0000259" key="3">
    <source>
        <dbReference type="Pfam" id="PF13240"/>
    </source>
</evidence>
<organism evidence="4 5">
    <name type="scientific">Dorea formicigenerans</name>
    <dbReference type="NCBI Taxonomy" id="39486"/>
    <lineage>
        <taxon>Bacteria</taxon>
        <taxon>Bacillati</taxon>
        <taxon>Bacillota</taxon>
        <taxon>Clostridia</taxon>
        <taxon>Lachnospirales</taxon>
        <taxon>Lachnospiraceae</taxon>
        <taxon>Dorea</taxon>
    </lineage>
</organism>
<keyword evidence="2" id="KW-0472">Membrane</keyword>
<accession>A0A412MBB7</accession>
<protein>
    <submittedName>
        <fullName evidence="4">Zinc-ribbon domain-containing protein</fullName>
    </submittedName>
</protein>
<dbReference type="Proteomes" id="UP000283630">
    <property type="component" value="Unassembled WGS sequence"/>
</dbReference>
<keyword evidence="2" id="KW-0812">Transmembrane</keyword>
<proteinExistence type="predicted"/>
<feature type="domain" description="Zinc-ribbon" evidence="3">
    <location>
        <begin position="2"/>
        <end position="24"/>
    </location>
</feature>
<feature type="region of interest" description="Disordered" evidence="1">
    <location>
        <begin position="72"/>
        <end position="107"/>
    </location>
</feature>
<sequence>MFCRKCGTELKDEWQVCPNCGEPVNKTVDSEKPEEKVEPTSKKPLYKDMRVWIVVAVAICLVLVGVILGRGSGKEDTKKSSKKTEQAKNTEQTNETEENNDPTEISGDLYTDVENQLLYANDQGQITDKEGNVLDVYSNIGVEDSCLYDKSDDTISEGLFVDDNGMVYYEQPEEAEFDDRPEIEKLRDKADPNQCETGIEDLGLGVTGFKDDGDYFDEVVLGAWFNEDGSPKADVLPSGVCSYLQNSDMSFSLSNYKFIDGVTYTFDDIRRDRNPQGRSDLKNIYCMILRNVQKDTGSDGKIMLRGIEPCTCTEVIVHGTFNGVINGDDLLVFTAFRGLAEDDAVNFEDGAAYVINDRLAFQ</sequence>
<feature type="transmembrane region" description="Helical" evidence="2">
    <location>
        <begin position="49"/>
        <end position="69"/>
    </location>
</feature>
<name>A0A412MBB7_9FIRM</name>
<gene>
    <name evidence="4" type="ORF">DWX53_12560</name>
</gene>
<evidence type="ECO:0000313" key="5">
    <source>
        <dbReference type="Proteomes" id="UP000283630"/>
    </source>
</evidence>
<evidence type="ECO:0000256" key="1">
    <source>
        <dbReference type="SAM" id="MobiDB-lite"/>
    </source>
</evidence>
<dbReference type="InterPro" id="IPR026870">
    <property type="entry name" value="Zinc_ribbon_dom"/>
</dbReference>
<evidence type="ECO:0000256" key="2">
    <source>
        <dbReference type="SAM" id="Phobius"/>
    </source>
</evidence>
<reference evidence="4 5" key="1">
    <citation type="submission" date="2018-08" db="EMBL/GenBank/DDBJ databases">
        <title>A genome reference for cultivated species of the human gut microbiota.</title>
        <authorList>
            <person name="Zou Y."/>
            <person name="Xue W."/>
            <person name="Luo G."/>
        </authorList>
    </citation>
    <scope>NUCLEOTIDE SEQUENCE [LARGE SCALE GENOMIC DNA]</scope>
    <source>
        <strain evidence="4 5">AF19-4AC</strain>
    </source>
</reference>
<evidence type="ECO:0000313" key="4">
    <source>
        <dbReference type="EMBL" id="RGT07433.1"/>
    </source>
</evidence>